<evidence type="ECO:0000256" key="1">
    <source>
        <dbReference type="SAM" id="Phobius"/>
    </source>
</evidence>
<organism evidence="2 3">
    <name type="scientific">Bugula neritina</name>
    <name type="common">Brown bryozoan</name>
    <name type="synonym">Sertularia neritina</name>
    <dbReference type="NCBI Taxonomy" id="10212"/>
    <lineage>
        <taxon>Eukaryota</taxon>
        <taxon>Metazoa</taxon>
        <taxon>Spiralia</taxon>
        <taxon>Lophotrochozoa</taxon>
        <taxon>Bryozoa</taxon>
        <taxon>Gymnolaemata</taxon>
        <taxon>Cheilostomatida</taxon>
        <taxon>Flustrina</taxon>
        <taxon>Buguloidea</taxon>
        <taxon>Bugulidae</taxon>
        <taxon>Bugula</taxon>
    </lineage>
</organism>
<gene>
    <name evidence="2" type="ORF">EB796_014046</name>
</gene>
<sequence length="86" mass="9256">MSYHLKGIPPPGARCCGTTCTGCCCPGHWAAMWSLLALQSMQFSLPLLPYSNLLGWSALVMITAVTVVSFPSFFTKYDLVVPVPSS</sequence>
<name>A0A7J7JPT7_BUGNE</name>
<dbReference type="EMBL" id="VXIV02002056">
    <property type="protein sequence ID" value="KAF6027644.1"/>
    <property type="molecule type" value="Genomic_DNA"/>
</dbReference>
<evidence type="ECO:0000313" key="2">
    <source>
        <dbReference type="EMBL" id="KAF6027644.1"/>
    </source>
</evidence>
<keyword evidence="1" id="KW-0472">Membrane</keyword>
<accession>A0A7J7JPT7</accession>
<dbReference type="Proteomes" id="UP000593567">
    <property type="component" value="Unassembled WGS sequence"/>
</dbReference>
<keyword evidence="1" id="KW-1133">Transmembrane helix</keyword>
<comment type="caution">
    <text evidence="2">The sequence shown here is derived from an EMBL/GenBank/DDBJ whole genome shotgun (WGS) entry which is preliminary data.</text>
</comment>
<dbReference type="AlphaFoldDB" id="A0A7J7JPT7"/>
<proteinExistence type="predicted"/>
<keyword evidence="3" id="KW-1185">Reference proteome</keyword>
<keyword evidence="1" id="KW-0812">Transmembrane</keyword>
<evidence type="ECO:0000313" key="3">
    <source>
        <dbReference type="Proteomes" id="UP000593567"/>
    </source>
</evidence>
<protein>
    <submittedName>
        <fullName evidence="2">Uncharacterized protein</fullName>
    </submittedName>
</protein>
<feature type="transmembrane region" description="Helical" evidence="1">
    <location>
        <begin position="53"/>
        <end position="74"/>
    </location>
</feature>
<reference evidence="2" key="1">
    <citation type="submission" date="2020-06" db="EMBL/GenBank/DDBJ databases">
        <title>Draft genome of Bugula neritina, a colonial animal packing powerful symbionts and potential medicines.</title>
        <authorList>
            <person name="Rayko M."/>
        </authorList>
    </citation>
    <scope>NUCLEOTIDE SEQUENCE [LARGE SCALE GENOMIC DNA]</scope>
    <source>
        <strain evidence="2">Kwan_BN1</strain>
    </source>
</reference>